<evidence type="ECO:0000256" key="5">
    <source>
        <dbReference type="PROSITE-ProRule" id="PRU00560"/>
    </source>
</evidence>
<dbReference type="PANTHER" id="PTHR11070">
    <property type="entry name" value="UVRD / RECB / PCRA DNA HELICASE FAMILY MEMBER"/>
    <property type="match status" value="1"/>
</dbReference>
<evidence type="ECO:0000256" key="3">
    <source>
        <dbReference type="ARBA" id="ARBA00022806"/>
    </source>
</evidence>
<comment type="caution">
    <text evidence="7">The sequence shown here is derived from an EMBL/GenBank/DDBJ whole genome shotgun (WGS) entry which is preliminary data.</text>
</comment>
<dbReference type="Proteomes" id="UP000812961">
    <property type="component" value="Unassembled WGS sequence"/>
</dbReference>
<evidence type="ECO:0000313" key="7">
    <source>
        <dbReference type="EMBL" id="MBW8685208.1"/>
    </source>
</evidence>
<evidence type="ECO:0000313" key="8">
    <source>
        <dbReference type="Proteomes" id="UP000812961"/>
    </source>
</evidence>
<feature type="domain" description="UvrD-like helicase ATP-binding" evidence="6">
    <location>
        <begin position="9"/>
        <end position="282"/>
    </location>
</feature>
<proteinExistence type="predicted"/>
<keyword evidence="2 5" id="KW-0378">Hydrolase</keyword>
<evidence type="ECO:0000256" key="1">
    <source>
        <dbReference type="ARBA" id="ARBA00022741"/>
    </source>
</evidence>
<dbReference type="Pfam" id="PF00580">
    <property type="entry name" value="UvrD-helicase"/>
    <property type="match status" value="1"/>
</dbReference>
<feature type="binding site" evidence="5">
    <location>
        <begin position="30"/>
        <end position="37"/>
    </location>
    <ligand>
        <name>ATP</name>
        <dbReference type="ChEBI" id="CHEBI:30616"/>
    </ligand>
</feature>
<keyword evidence="8" id="KW-1185">Reference proteome</keyword>
<dbReference type="InterPro" id="IPR027417">
    <property type="entry name" value="P-loop_NTPase"/>
</dbReference>
<evidence type="ECO:0000256" key="4">
    <source>
        <dbReference type="ARBA" id="ARBA00022840"/>
    </source>
</evidence>
<dbReference type="Gene3D" id="3.40.50.300">
    <property type="entry name" value="P-loop containing nucleotide triphosphate hydrolases"/>
    <property type="match status" value="2"/>
</dbReference>
<sequence>MYTNDIDSLVDEQIFRCLDLQSPKSFFLFAGAGSGKTRSLVNVLEIFEKEFGQSLRLTRRKVAVITYTNAASEEIIHRLKANPIFWVSTIHSFSWQLIQNFTKDIKEWLEQNLQNDIVKLEAEQARSRNPNNKTSILRAKQIESKKRRLLYLPNISSFTYNPNGDNTSKESLNHSEVISITAHLIQNKALMQDITISRFPIILVDESQDTKKELIEALFQLQEANKNRFTLGLFGDTMQRIYMDGKENLGNQLPNDWVLPEKKMNHRSSKRIIALVNDIRKSVDKKEQYPRTEKSEGVVRLFIVDRGISKIQAENNASREMIRITNDELWDLSSSGVKTLILEHHMAAQRLGFFDFFEPLYHNDKTSTGLLDGSLAPANFFIKIIIPLKNAFDQSDRFAQMRIVKEYSKLLAREELVKIKEQEKNLLKANEAIISLLTLWNDENDPTLISILENIYASNLFPIPEVIYPLVEKHKYREKIGAIDINDSNEEEEQSSTDTLLAWQQALTCPYSQVVKYSQYLAEDSKFGTHQGVKGLEFPRVMVVIDDEEARGFIFSYDKLFGTKDPTSTDKKNEEEGKDTAVDRTKRLFYVACSRACDSLAIVAYTNLPENLKRNVIQYQWFTEDEVLILK</sequence>
<keyword evidence="3 5" id="KW-0347">Helicase</keyword>
<organism evidence="7 8">
    <name type="scientific">Chitinophaga rhizophila</name>
    <dbReference type="NCBI Taxonomy" id="2866212"/>
    <lineage>
        <taxon>Bacteria</taxon>
        <taxon>Pseudomonadati</taxon>
        <taxon>Bacteroidota</taxon>
        <taxon>Chitinophagia</taxon>
        <taxon>Chitinophagales</taxon>
        <taxon>Chitinophagaceae</taxon>
        <taxon>Chitinophaga</taxon>
    </lineage>
</organism>
<dbReference type="InterPro" id="IPR014016">
    <property type="entry name" value="UvrD-like_ATP-bd"/>
</dbReference>
<gene>
    <name evidence="7" type="ORF">K1Y79_12800</name>
</gene>
<evidence type="ECO:0000256" key="2">
    <source>
        <dbReference type="ARBA" id="ARBA00022801"/>
    </source>
</evidence>
<accession>A0ABS7GC05</accession>
<dbReference type="PROSITE" id="PS51198">
    <property type="entry name" value="UVRD_HELICASE_ATP_BIND"/>
    <property type="match status" value="1"/>
</dbReference>
<dbReference type="RefSeq" id="WP_220250426.1">
    <property type="nucleotide sequence ID" value="NZ_JAICCF010000002.1"/>
</dbReference>
<dbReference type="EMBL" id="JAICCF010000002">
    <property type="protein sequence ID" value="MBW8685208.1"/>
    <property type="molecule type" value="Genomic_DNA"/>
</dbReference>
<keyword evidence="4 5" id="KW-0067">ATP-binding</keyword>
<protein>
    <submittedName>
        <fullName evidence="7">AAA family ATPase</fullName>
    </submittedName>
</protein>
<reference evidence="7 8" key="1">
    <citation type="submission" date="2021-08" db="EMBL/GenBank/DDBJ databases">
        <title>The genome sequence of Chitinophaga sp. B61.</title>
        <authorList>
            <person name="Zhang X."/>
        </authorList>
    </citation>
    <scope>NUCLEOTIDE SEQUENCE [LARGE SCALE GENOMIC DNA]</scope>
    <source>
        <strain evidence="7 8">B61</strain>
    </source>
</reference>
<dbReference type="InterPro" id="IPR000212">
    <property type="entry name" value="DNA_helicase_UvrD/REP"/>
</dbReference>
<name>A0ABS7GC05_9BACT</name>
<dbReference type="SUPFAM" id="SSF52540">
    <property type="entry name" value="P-loop containing nucleoside triphosphate hydrolases"/>
    <property type="match status" value="1"/>
</dbReference>
<dbReference type="PANTHER" id="PTHR11070:SF3">
    <property type="entry name" value="DNA 3'-5' HELICASE"/>
    <property type="match status" value="1"/>
</dbReference>
<evidence type="ECO:0000259" key="6">
    <source>
        <dbReference type="PROSITE" id="PS51198"/>
    </source>
</evidence>
<keyword evidence="1 5" id="KW-0547">Nucleotide-binding</keyword>